<comment type="caution">
    <text evidence="3">The sequence shown here is derived from an EMBL/GenBank/DDBJ whole genome shotgun (WGS) entry which is preliminary data.</text>
</comment>
<feature type="transmembrane region" description="Helical" evidence="2">
    <location>
        <begin position="21"/>
        <end position="45"/>
    </location>
</feature>
<name>A0A9P5TBH4_9AGAM</name>
<accession>A0A9P5TBH4</accession>
<evidence type="ECO:0000313" key="4">
    <source>
        <dbReference type="Proteomes" id="UP000759537"/>
    </source>
</evidence>
<feature type="region of interest" description="Disordered" evidence="1">
    <location>
        <begin position="262"/>
        <end position="306"/>
    </location>
</feature>
<feature type="transmembrane region" description="Helical" evidence="2">
    <location>
        <begin position="151"/>
        <end position="174"/>
    </location>
</feature>
<reference evidence="3" key="2">
    <citation type="journal article" date="2020" name="Nat. Commun.">
        <title>Large-scale genome sequencing of mycorrhizal fungi provides insights into the early evolution of symbiotic traits.</title>
        <authorList>
            <person name="Miyauchi S."/>
            <person name="Kiss E."/>
            <person name="Kuo A."/>
            <person name="Drula E."/>
            <person name="Kohler A."/>
            <person name="Sanchez-Garcia M."/>
            <person name="Morin E."/>
            <person name="Andreopoulos B."/>
            <person name="Barry K.W."/>
            <person name="Bonito G."/>
            <person name="Buee M."/>
            <person name="Carver A."/>
            <person name="Chen C."/>
            <person name="Cichocki N."/>
            <person name="Clum A."/>
            <person name="Culley D."/>
            <person name="Crous P.W."/>
            <person name="Fauchery L."/>
            <person name="Girlanda M."/>
            <person name="Hayes R.D."/>
            <person name="Keri Z."/>
            <person name="LaButti K."/>
            <person name="Lipzen A."/>
            <person name="Lombard V."/>
            <person name="Magnuson J."/>
            <person name="Maillard F."/>
            <person name="Murat C."/>
            <person name="Nolan M."/>
            <person name="Ohm R.A."/>
            <person name="Pangilinan J."/>
            <person name="Pereira M.F."/>
            <person name="Perotto S."/>
            <person name="Peter M."/>
            <person name="Pfister S."/>
            <person name="Riley R."/>
            <person name="Sitrit Y."/>
            <person name="Stielow J.B."/>
            <person name="Szollosi G."/>
            <person name="Zifcakova L."/>
            <person name="Stursova M."/>
            <person name="Spatafora J.W."/>
            <person name="Tedersoo L."/>
            <person name="Vaario L.M."/>
            <person name="Yamada A."/>
            <person name="Yan M."/>
            <person name="Wang P."/>
            <person name="Xu J."/>
            <person name="Bruns T."/>
            <person name="Baldrian P."/>
            <person name="Vilgalys R."/>
            <person name="Dunand C."/>
            <person name="Henrissat B."/>
            <person name="Grigoriev I.V."/>
            <person name="Hibbett D."/>
            <person name="Nagy L.G."/>
            <person name="Martin F.M."/>
        </authorList>
    </citation>
    <scope>NUCLEOTIDE SEQUENCE</scope>
    <source>
        <strain evidence="3">Prilba</strain>
    </source>
</reference>
<feature type="compositionally biased region" description="Basic and acidic residues" evidence="1">
    <location>
        <begin position="273"/>
        <end position="292"/>
    </location>
</feature>
<keyword evidence="2" id="KW-0812">Transmembrane</keyword>
<dbReference type="AlphaFoldDB" id="A0A9P5TBH4"/>
<keyword evidence="2" id="KW-0472">Membrane</keyword>
<dbReference type="OrthoDB" id="3249582at2759"/>
<evidence type="ECO:0000313" key="3">
    <source>
        <dbReference type="EMBL" id="KAF8482814.1"/>
    </source>
</evidence>
<evidence type="ECO:0000256" key="1">
    <source>
        <dbReference type="SAM" id="MobiDB-lite"/>
    </source>
</evidence>
<evidence type="ECO:0000256" key="2">
    <source>
        <dbReference type="SAM" id="Phobius"/>
    </source>
</evidence>
<gene>
    <name evidence="3" type="ORF">DFH94DRAFT_729847</name>
</gene>
<keyword evidence="2" id="KW-1133">Transmembrane helix</keyword>
<dbReference type="EMBL" id="WHVB01000005">
    <property type="protein sequence ID" value="KAF8482814.1"/>
    <property type="molecule type" value="Genomic_DNA"/>
</dbReference>
<reference evidence="3" key="1">
    <citation type="submission" date="2019-10" db="EMBL/GenBank/DDBJ databases">
        <authorList>
            <consortium name="DOE Joint Genome Institute"/>
            <person name="Kuo A."/>
            <person name="Miyauchi S."/>
            <person name="Kiss E."/>
            <person name="Drula E."/>
            <person name="Kohler A."/>
            <person name="Sanchez-Garcia M."/>
            <person name="Andreopoulos B."/>
            <person name="Barry K.W."/>
            <person name="Bonito G."/>
            <person name="Buee M."/>
            <person name="Carver A."/>
            <person name="Chen C."/>
            <person name="Cichocki N."/>
            <person name="Clum A."/>
            <person name="Culley D."/>
            <person name="Crous P.W."/>
            <person name="Fauchery L."/>
            <person name="Girlanda M."/>
            <person name="Hayes R."/>
            <person name="Keri Z."/>
            <person name="LaButti K."/>
            <person name="Lipzen A."/>
            <person name="Lombard V."/>
            <person name="Magnuson J."/>
            <person name="Maillard F."/>
            <person name="Morin E."/>
            <person name="Murat C."/>
            <person name="Nolan M."/>
            <person name="Ohm R."/>
            <person name="Pangilinan J."/>
            <person name="Pereira M."/>
            <person name="Perotto S."/>
            <person name="Peter M."/>
            <person name="Riley R."/>
            <person name="Sitrit Y."/>
            <person name="Stielow B."/>
            <person name="Szollosi G."/>
            <person name="Zifcakova L."/>
            <person name="Stursova M."/>
            <person name="Spatafora J.W."/>
            <person name="Tedersoo L."/>
            <person name="Vaario L.-M."/>
            <person name="Yamada A."/>
            <person name="Yan M."/>
            <person name="Wang P."/>
            <person name="Xu J."/>
            <person name="Bruns T."/>
            <person name="Baldrian P."/>
            <person name="Vilgalys R."/>
            <person name="Henrissat B."/>
            <person name="Grigoriev I.V."/>
            <person name="Hibbett D."/>
            <person name="Nagy L.G."/>
            <person name="Martin F.M."/>
        </authorList>
    </citation>
    <scope>NUCLEOTIDE SEQUENCE</scope>
    <source>
        <strain evidence="3">Prilba</strain>
    </source>
</reference>
<keyword evidence="4" id="KW-1185">Reference proteome</keyword>
<organism evidence="3 4">
    <name type="scientific">Russula ochroleuca</name>
    <dbReference type="NCBI Taxonomy" id="152965"/>
    <lineage>
        <taxon>Eukaryota</taxon>
        <taxon>Fungi</taxon>
        <taxon>Dikarya</taxon>
        <taxon>Basidiomycota</taxon>
        <taxon>Agaricomycotina</taxon>
        <taxon>Agaricomycetes</taxon>
        <taxon>Russulales</taxon>
        <taxon>Russulaceae</taxon>
        <taxon>Russula</taxon>
    </lineage>
</organism>
<proteinExistence type="predicted"/>
<dbReference type="Proteomes" id="UP000759537">
    <property type="component" value="Unassembled WGS sequence"/>
</dbReference>
<protein>
    <submittedName>
        <fullName evidence="3">Uncharacterized protein</fullName>
    </submittedName>
</protein>
<feature type="transmembrane region" description="Helical" evidence="2">
    <location>
        <begin position="95"/>
        <end position="116"/>
    </location>
</feature>
<sequence length="306" mass="33925">MGRGVIYFIFQRPRFCCCLPVRICVIIMSLLGILLSGLLSVVLWFEVSRSDTLTSKERGSFIGGSIVETLFFFISIVGLLGAIVRKLSFVTAYAIGLYIHFLINLSVASYLLFVILHATNTDTVTLCQNVLKNEQAKDQCDSLFDSIRGLYAGLASFVLVVELYGAIIATRYFYQLRGEKREARMPKHMRLPSDSGRLLPGFVRYREASGATVYNSHFYPPMKGHTRGASAYSLAGSDFEGTMPVGLYDPPSAGLHDMKNHEALGFEDEFQDDDHQDHGYGDHDGVSPRESFETVQGGASGIESRE</sequence>
<feature type="transmembrane region" description="Helical" evidence="2">
    <location>
        <begin position="65"/>
        <end position="83"/>
    </location>
</feature>